<dbReference type="AlphaFoldDB" id="A0A8S0X2N7"/>
<reference evidence="2 3" key="1">
    <citation type="submission" date="2020-01" db="EMBL/GenBank/DDBJ databases">
        <authorList>
            <person name="Gupta K D."/>
        </authorList>
    </citation>
    <scope>NUCLEOTIDE SEQUENCE [LARGE SCALE GENOMIC DNA]</scope>
</reference>
<evidence type="ECO:0000313" key="2">
    <source>
        <dbReference type="EMBL" id="CAA7271857.1"/>
    </source>
</evidence>
<proteinExistence type="predicted"/>
<protein>
    <recommendedName>
        <fullName evidence="4">Transposase</fullName>
    </recommendedName>
</protein>
<evidence type="ECO:0000256" key="1">
    <source>
        <dbReference type="SAM" id="MobiDB-lite"/>
    </source>
</evidence>
<dbReference type="PANTHER" id="PTHR31912:SF34">
    <property type="entry name" value="NOTOCHORD-RELATED PROTEIN"/>
    <property type="match status" value="1"/>
</dbReference>
<sequence>MAKGRKAQTALPDFIELSDDRKKVRCSICKALRGQNNVWIQKESLSSHLKSDVHARSVHAKQDRDNIRSAGERSLREESAIEERMDFATLSSTIEPAATTKAPVSKPSAEEQEMWDDGAFSNDIFSAGIDHTAAAAEERKRLEKEATDFDLWRSADFLPEEDPNDGELLLDQLEQEDVLTELLRNTYVNIPEGADILDKEAQDRASQPKTSEAWSPYTSKTMFLLDTLDNLPRMRLSNSLMNAFLWVLREAGARDVPSLYHLRQVQTSLRKSSGVPTVQHKSPKGNIYSMNDPRTLVAMDWANPLVCDHIRRYPVIPPDGVISEVYHAQKWRKDVDRHTLSPMYDAGDRHYYIDELARLKNGNFIIPVRWLEDNEGNVFADAYAVTFNDQFVANVVDSDMILVKSSDLQDNILDLTDWGLLPTWNRQSIESGYPAHMPNPDRALAEGDPLYTSWIDVFGDDVSGNRSKSWNKHWNTYISHRNLPRKLLQQEFHVHFISTSPVASISEQFHGIKQVIEATHKKPVKVRHGTSGMQVRFKIYANSGPGDNPAQSEACGHIGGNGNHPCRKCLVGGTQQDKETDIGFHSLFEAGVARSAEGILLDVKSQVELACLGIAQNVQNQQTKNGVKDAYTQFWIDDLIARARILRKNHPERTALEIQAELLTWVHEHKRFDPAIDTPVEILHTILLGVVKYLWHGSHTPWTASQKQIYSVRLQSTERSGLSIHAIRANYIMQYANSLIGRQFKTIAQVNVFHVYDLVDATRFLLTKAVGELAALLWIPEIRNMEEYLSDIEVAAANVLDLFAMIDPSKMTSKIKLHLLVHLKEDILRFGPLVGVAMEVFEHFNAIFRFCSIFSNHLAPSRDIALQLAGQETLKHRLTGGWWPTVDGEWERPGPSVRHFIHTHPTLQALVGWTSAEPLVNGSFRLEPLKRGTSQKAESRKYIPWFQTQGAKALNCVSEDANSQWTPCRFAIARSEDKCVVGSWIFAKSPLPPSELITGRIVEILANTTSDRTVVILDVFQVLSTRHQIFGMPMLARRQEETTYVVIPSTGIDFLYNVQHDCPLSKCTASGKRPLMQERIESGLIQTYIEHRPIERFVINTHAFHNAHLLRATLPRSLVAPIPLHANRRAKHFEIAGGLRVTQNAKRTARATQKKNEAINPADNTGSGPNKRKRLETENLDGAVMV</sequence>
<dbReference type="EMBL" id="CACVBS010000119">
    <property type="protein sequence ID" value="CAA7271857.1"/>
    <property type="molecule type" value="Genomic_DNA"/>
</dbReference>
<evidence type="ECO:0000313" key="3">
    <source>
        <dbReference type="Proteomes" id="UP000467700"/>
    </source>
</evidence>
<evidence type="ECO:0008006" key="4">
    <source>
        <dbReference type="Google" id="ProtNLM"/>
    </source>
</evidence>
<organism evidence="2 3">
    <name type="scientific">Cyclocybe aegerita</name>
    <name type="common">Black poplar mushroom</name>
    <name type="synonym">Agrocybe aegerita</name>
    <dbReference type="NCBI Taxonomy" id="1973307"/>
    <lineage>
        <taxon>Eukaryota</taxon>
        <taxon>Fungi</taxon>
        <taxon>Dikarya</taxon>
        <taxon>Basidiomycota</taxon>
        <taxon>Agaricomycotina</taxon>
        <taxon>Agaricomycetes</taxon>
        <taxon>Agaricomycetidae</taxon>
        <taxon>Agaricales</taxon>
        <taxon>Agaricineae</taxon>
        <taxon>Bolbitiaceae</taxon>
        <taxon>Cyclocybe</taxon>
    </lineage>
</organism>
<dbReference type="Proteomes" id="UP000467700">
    <property type="component" value="Unassembled WGS sequence"/>
</dbReference>
<gene>
    <name evidence="2" type="ORF">AAE3_LOCUS14098</name>
</gene>
<comment type="caution">
    <text evidence="2">The sequence shown here is derived from an EMBL/GenBank/DDBJ whole genome shotgun (WGS) entry which is preliminary data.</text>
</comment>
<dbReference type="OrthoDB" id="2506088at2759"/>
<dbReference type="PANTHER" id="PTHR31912">
    <property type="entry name" value="IP13529P"/>
    <property type="match status" value="1"/>
</dbReference>
<name>A0A8S0X2N7_CYCAE</name>
<feature type="region of interest" description="Disordered" evidence="1">
    <location>
        <begin position="1150"/>
        <end position="1186"/>
    </location>
</feature>
<accession>A0A8S0X2N7</accession>
<keyword evidence="3" id="KW-1185">Reference proteome</keyword>